<name>A0ABM8WMS9_9BURK</name>
<comment type="caution">
    <text evidence="1">The sequence shown here is derived from an EMBL/GenBank/DDBJ whole genome shotgun (WGS) entry which is preliminary data.</text>
</comment>
<keyword evidence="2" id="KW-1185">Reference proteome</keyword>
<organism evidence="1 2">
    <name type="scientific">Cupriavidus respiraculi</name>
    <dbReference type="NCBI Taxonomy" id="195930"/>
    <lineage>
        <taxon>Bacteria</taxon>
        <taxon>Pseudomonadati</taxon>
        <taxon>Pseudomonadota</taxon>
        <taxon>Betaproteobacteria</taxon>
        <taxon>Burkholderiales</taxon>
        <taxon>Burkholderiaceae</taxon>
        <taxon>Cupriavidus</taxon>
    </lineage>
</organism>
<sequence length="85" mass="9472">MEPIHVIPYREGWDVTRLGARYAESHHATPEEAVKAGAALARRQKVELMLHTADGRVEKAPVAPATPSWRDSLEYRTGMPFGMAM</sequence>
<dbReference type="Pfam" id="PF09954">
    <property type="entry name" value="DUF2188"/>
    <property type="match status" value="1"/>
</dbReference>
<dbReference type="InterPro" id="IPR018691">
    <property type="entry name" value="DUF2188"/>
</dbReference>
<evidence type="ECO:0000313" key="1">
    <source>
        <dbReference type="EMBL" id="CAG9168703.1"/>
    </source>
</evidence>
<dbReference type="EMBL" id="CAJZAH010000001">
    <property type="protein sequence ID" value="CAG9168703.1"/>
    <property type="molecule type" value="Genomic_DNA"/>
</dbReference>
<dbReference type="Proteomes" id="UP000721236">
    <property type="component" value="Unassembled WGS sequence"/>
</dbReference>
<gene>
    <name evidence="1" type="ORF">LMG21510_01204</name>
</gene>
<accession>A0ABM8WMS9</accession>
<evidence type="ECO:0000313" key="2">
    <source>
        <dbReference type="Proteomes" id="UP000721236"/>
    </source>
</evidence>
<reference evidence="1 2" key="1">
    <citation type="submission" date="2021-08" db="EMBL/GenBank/DDBJ databases">
        <authorList>
            <person name="Peeters C."/>
        </authorList>
    </citation>
    <scope>NUCLEOTIDE SEQUENCE [LARGE SCALE GENOMIC DNA]</scope>
    <source>
        <strain evidence="1 2">LMG 21510</strain>
    </source>
</reference>
<evidence type="ECO:0008006" key="3">
    <source>
        <dbReference type="Google" id="ProtNLM"/>
    </source>
</evidence>
<proteinExistence type="predicted"/>
<dbReference type="RefSeq" id="WP_224040314.1">
    <property type="nucleotide sequence ID" value="NZ_CAJZAH010000001.1"/>
</dbReference>
<protein>
    <recommendedName>
        <fullName evidence="3">DUF2188 domain-containing protein</fullName>
    </recommendedName>
</protein>